<comment type="caution">
    <text evidence="4">The sequence shown here is derived from an EMBL/GenBank/DDBJ whole genome shotgun (WGS) entry which is preliminary data.</text>
</comment>
<feature type="region of interest" description="Disordered" evidence="3">
    <location>
        <begin position="1"/>
        <end position="22"/>
    </location>
</feature>
<gene>
    <name evidence="4" type="ORF">C7M84_023656</name>
</gene>
<proteinExistence type="predicted"/>
<feature type="compositionally biased region" description="Polar residues" evidence="3">
    <location>
        <begin position="169"/>
        <end position="186"/>
    </location>
</feature>
<dbReference type="OrthoDB" id="6355162at2759"/>
<feature type="region of interest" description="Disordered" evidence="3">
    <location>
        <begin position="108"/>
        <end position="147"/>
    </location>
</feature>
<accession>A0A3R7NC40</accession>
<dbReference type="Pfam" id="PF11630">
    <property type="entry name" value="Anti-LPS-SCYG"/>
    <property type="match status" value="1"/>
</dbReference>
<evidence type="ECO:0000313" key="4">
    <source>
        <dbReference type="EMBL" id="ROT83164.1"/>
    </source>
</evidence>
<feature type="compositionally biased region" description="Low complexity" evidence="3">
    <location>
        <begin position="136"/>
        <end position="147"/>
    </location>
</feature>
<protein>
    <submittedName>
        <fullName evidence="4">Antilipopolysaccharide factor isoform 5</fullName>
    </submittedName>
</protein>
<keyword evidence="2" id="KW-0044">Antibiotic</keyword>
<feature type="region of interest" description="Disordered" evidence="3">
    <location>
        <begin position="41"/>
        <end position="64"/>
    </location>
</feature>
<dbReference type="InterPro" id="IPR024509">
    <property type="entry name" value="Anti-LPS_factor/Scygonadin"/>
</dbReference>
<sequence>MNVHVNVTGQKPHPFPLPPPSSKAPPLPPLLVTLLPPPPCLTAPSTLPEPTLQPSKNAPHLSNGFILSMPSHPLQHTAPHLSPSPPIFFSRTFLIPLFPLSHPTLPPIPPRTSLSTSPPLPNAPHLPQNRSPFPPTTRSSSLPTRPLLYNPLPPIPPFHIPPNNRFPRETSQIAPPAPLSSQRSPSLPTRIPTLYQMFPSFPSLPHPLHLHPARVRKQMFSRRAISPRSHKKRNLRFARPLTRTSHSREPCRKIAYKTGFPGRKFSVILRASHWTHAGTKSSVNCFVTRDKMAPTTSSRVAKFSIICFLLFASVSARPQLGDVLGSVVETFLKNAVKTSELTILDNYCYVNRSPYLKKFEVHYRADVKCPGWTIIVGRGSDHTNPTNSELDAIKDFVKQAVIKGIMTDVEAAEYL</sequence>
<dbReference type="Gene3D" id="3.30.160.320">
    <property type="match status" value="1"/>
</dbReference>
<dbReference type="EMBL" id="QCYY01000725">
    <property type="protein sequence ID" value="ROT83164.1"/>
    <property type="molecule type" value="Genomic_DNA"/>
</dbReference>
<keyword evidence="5" id="KW-1185">Reference proteome</keyword>
<dbReference type="InterPro" id="IPR038539">
    <property type="entry name" value="Anti-LPS_factor/Scygonadin_sf"/>
</dbReference>
<dbReference type="GO" id="GO:0042742">
    <property type="term" value="P:defense response to bacterium"/>
    <property type="evidence" value="ECO:0007669"/>
    <property type="project" value="UniProtKB-KW"/>
</dbReference>
<name>A0A3R7NC40_PENVA</name>
<evidence type="ECO:0000256" key="2">
    <source>
        <dbReference type="ARBA" id="ARBA00023022"/>
    </source>
</evidence>
<evidence type="ECO:0000313" key="5">
    <source>
        <dbReference type="Proteomes" id="UP000283509"/>
    </source>
</evidence>
<feature type="compositionally biased region" description="Pro residues" evidence="3">
    <location>
        <begin position="13"/>
        <end position="22"/>
    </location>
</feature>
<keyword evidence="1" id="KW-0929">Antimicrobial</keyword>
<evidence type="ECO:0000256" key="1">
    <source>
        <dbReference type="ARBA" id="ARBA00022529"/>
    </source>
</evidence>
<evidence type="ECO:0000256" key="3">
    <source>
        <dbReference type="SAM" id="MobiDB-lite"/>
    </source>
</evidence>
<dbReference type="AlphaFoldDB" id="A0A3R7NC40"/>
<dbReference type="SMR" id="A0A3R7NC40"/>
<dbReference type="Proteomes" id="UP000283509">
    <property type="component" value="Unassembled WGS sequence"/>
</dbReference>
<feature type="region of interest" description="Disordered" evidence="3">
    <location>
        <begin position="161"/>
        <end position="186"/>
    </location>
</feature>
<organism evidence="4 5">
    <name type="scientific">Penaeus vannamei</name>
    <name type="common">Whiteleg shrimp</name>
    <name type="synonym">Litopenaeus vannamei</name>
    <dbReference type="NCBI Taxonomy" id="6689"/>
    <lineage>
        <taxon>Eukaryota</taxon>
        <taxon>Metazoa</taxon>
        <taxon>Ecdysozoa</taxon>
        <taxon>Arthropoda</taxon>
        <taxon>Crustacea</taxon>
        <taxon>Multicrustacea</taxon>
        <taxon>Malacostraca</taxon>
        <taxon>Eumalacostraca</taxon>
        <taxon>Eucarida</taxon>
        <taxon>Decapoda</taxon>
        <taxon>Dendrobranchiata</taxon>
        <taxon>Penaeoidea</taxon>
        <taxon>Penaeidae</taxon>
        <taxon>Penaeus</taxon>
    </lineage>
</organism>
<reference evidence="4 5" key="1">
    <citation type="submission" date="2018-04" db="EMBL/GenBank/DDBJ databases">
        <authorList>
            <person name="Zhang X."/>
            <person name="Yuan J."/>
            <person name="Li F."/>
            <person name="Xiang J."/>
        </authorList>
    </citation>
    <scope>NUCLEOTIDE SEQUENCE [LARGE SCALE GENOMIC DNA]</scope>
    <source>
        <tissue evidence="4">Muscle</tissue>
    </source>
</reference>
<reference evidence="4 5" key="2">
    <citation type="submission" date="2019-01" db="EMBL/GenBank/DDBJ databases">
        <title>The decoding of complex shrimp genome reveals the adaptation for benthos swimmer, frequently molting mechanism and breeding impact on genome.</title>
        <authorList>
            <person name="Sun Y."/>
            <person name="Gao Y."/>
            <person name="Yu Y."/>
        </authorList>
    </citation>
    <scope>NUCLEOTIDE SEQUENCE [LARGE SCALE GENOMIC DNA]</scope>
    <source>
        <tissue evidence="4">Muscle</tissue>
    </source>
</reference>